<feature type="region of interest" description="Disordered" evidence="1">
    <location>
        <begin position="77"/>
        <end position="121"/>
    </location>
</feature>
<keyword evidence="2" id="KW-0812">Transmembrane</keyword>
<protein>
    <submittedName>
        <fullName evidence="3">Uncharacterized protein</fullName>
    </submittedName>
</protein>
<reference evidence="3 4" key="1">
    <citation type="submission" date="2019-02" db="EMBL/GenBank/DDBJ databases">
        <title>Deep-cultivation of Planctomycetes and their phenomic and genomic characterization uncovers novel biology.</title>
        <authorList>
            <person name="Wiegand S."/>
            <person name="Jogler M."/>
            <person name="Boedeker C."/>
            <person name="Pinto D."/>
            <person name="Vollmers J."/>
            <person name="Rivas-Marin E."/>
            <person name="Kohn T."/>
            <person name="Peeters S.H."/>
            <person name="Heuer A."/>
            <person name="Rast P."/>
            <person name="Oberbeckmann S."/>
            <person name="Bunk B."/>
            <person name="Jeske O."/>
            <person name="Meyerdierks A."/>
            <person name="Storesund J.E."/>
            <person name="Kallscheuer N."/>
            <person name="Luecker S."/>
            <person name="Lage O.M."/>
            <person name="Pohl T."/>
            <person name="Merkel B.J."/>
            <person name="Hornburger P."/>
            <person name="Mueller R.-W."/>
            <person name="Bruemmer F."/>
            <person name="Labrenz M."/>
            <person name="Spormann A.M."/>
            <person name="Op den Camp H."/>
            <person name="Overmann J."/>
            <person name="Amann R."/>
            <person name="Jetten M.S.M."/>
            <person name="Mascher T."/>
            <person name="Medema M.H."/>
            <person name="Devos D.P."/>
            <person name="Kaster A.-K."/>
            <person name="Ovreas L."/>
            <person name="Rohde M."/>
            <person name="Galperin M.Y."/>
            <person name="Jogler C."/>
        </authorList>
    </citation>
    <scope>NUCLEOTIDE SEQUENCE [LARGE SCALE GENOMIC DNA]</scope>
    <source>
        <strain evidence="3 4">FF011L</strain>
    </source>
</reference>
<dbReference type="EMBL" id="CP036262">
    <property type="protein sequence ID" value="QDS96555.1"/>
    <property type="molecule type" value="Genomic_DNA"/>
</dbReference>
<proteinExistence type="predicted"/>
<feature type="transmembrane region" description="Helical" evidence="2">
    <location>
        <begin position="130"/>
        <end position="149"/>
    </location>
</feature>
<dbReference type="AlphaFoldDB" id="A0A517MNU0"/>
<evidence type="ECO:0000256" key="1">
    <source>
        <dbReference type="SAM" id="MobiDB-lite"/>
    </source>
</evidence>
<evidence type="ECO:0000313" key="4">
    <source>
        <dbReference type="Proteomes" id="UP000320672"/>
    </source>
</evidence>
<gene>
    <name evidence="3" type="ORF">FF011L_53670</name>
</gene>
<keyword evidence="4" id="KW-1185">Reference proteome</keyword>
<evidence type="ECO:0000313" key="3">
    <source>
        <dbReference type="EMBL" id="QDS96555.1"/>
    </source>
</evidence>
<accession>A0A517MNU0</accession>
<name>A0A517MNU0_9BACT</name>
<feature type="transmembrane region" description="Helical" evidence="2">
    <location>
        <begin position="155"/>
        <end position="174"/>
    </location>
</feature>
<organism evidence="3 4">
    <name type="scientific">Roseimaritima multifibrata</name>
    <dbReference type="NCBI Taxonomy" id="1930274"/>
    <lineage>
        <taxon>Bacteria</taxon>
        <taxon>Pseudomonadati</taxon>
        <taxon>Planctomycetota</taxon>
        <taxon>Planctomycetia</taxon>
        <taxon>Pirellulales</taxon>
        <taxon>Pirellulaceae</taxon>
        <taxon>Roseimaritima</taxon>
    </lineage>
</organism>
<dbReference type="Proteomes" id="UP000320672">
    <property type="component" value="Chromosome"/>
</dbReference>
<evidence type="ECO:0000256" key="2">
    <source>
        <dbReference type="SAM" id="Phobius"/>
    </source>
</evidence>
<keyword evidence="2" id="KW-1133">Transmembrane helix</keyword>
<sequence length="176" mass="18709">MIDFSCDVCGTPLQALDQNAGKKARCQCGSIMRVPAISSHYSAHPATYESTEDYNAPEKVPAGPVVSRPFDDFEAHQKQVAGNDRYDDSAPISRGGDRDLASPDSLQPIPPMPTSSAPVEKPTAGADVSAIFWGVVIMVGSVVWFFGGLAAGRVFIYPAALFFIGLFKTIGGIARN</sequence>
<keyword evidence="2" id="KW-0472">Membrane</keyword>
<dbReference type="KEGG" id="rml:FF011L_53670"/>